<dbReference type="Proteomes" id="UP000033115">
    <property type="component" value="Chromosome"/>
</dbReference>
<reference evidence="2 3" key="1">
    <citation type="journal article" date="2015" name="J. Biotechnol.">
        <title>Complete genome sequence of a malodorant-producing acetogen, Clostridium scatologenes ATCC 25775(T).</title>
        <authorList>
            <person name="Zhu Z."/>
            <person name="Guo T."/>
            <person name="Zheng H."/>
            <person name="Song T."/>
            <person name="Ouyang P."/>
            <person name="Xie J."/>
        </authorList>
    </citation>
    <scope>NUCLEOTIDE SEQUENCE [LARGE SCALE GENOMIC DNA]</scope>
    <source>
        <strain evidence="2 3">ATCC 25775</strain>
    </source>
</reference>
<evidence type="ECO:0008006" key="4">
    <source>
        <dbReference type="Google" id="ProtNLM"/>
    </source>
</evidence>
<feature type="transmembrane region" description="Helical" evidence="1">
    <location>
        <begin position="181"/>
        <end position="199"/>
    </location>
</feature>
<gene>
    <name evidence="2" type="ORF">CSCA_4147</name>
</gene>
<evidence type="ECO:0000313" key="3">
    <source>
        <dbReference type="Proteomes" id="UP000033115"/>
    </source>
</evidence>
<dbReference type="STRING" id="1548.CSCA_4147"/>
<feature type="transmembrane region" description="Helical" evidence="1">
    <location>
        <begin position="54"/>
        <end position="71"/>
    </location>
</feature>
<dbReference type="RefSeq" id="WP_029161052.1">
    <property type="nucleotide sequence ID" value="NZ_CP009933.1"/>
</dbReference>
<sequence>MQNRSYSTKSVVEAGLISTLIVVIMLANLYVPVLSVVGKLILPIPVIILYIRHNFKITLAAVVVSSIIVAMLSDPIQAFQCLIILATVGVTLGYCIKHKKSNSLTLIMLTIMSAIGITISFVILVHLAGKHGIIDFMSNQLQQSVNMTKQMYAGMGLTKEQSVILDSIYEFAKPDNLTKNFLLIISLAGFMSACLNYYVTRIILRKLKYDIVEVKSFDYFYINSKMAAIVAIFILVGVLLTKNNMSIGSSITTAGYGILQIMLLLNGAAFVLYYLRNRFNMSKLISNLILIFTILSPLLVVFVYLGLIDILVDFRKLDPNRRRPKEK</sequence>
<dbReference type="KEGG" id="csq:CSCA_4147"/>
<dbReference type="EMBL" id="CP009933">
    <property type="protein sequence ID" value="AKA71272.1"/>
    <property type="molecule type" value="Genomic_DNA"/>
</dbReference>
<evidence type="ECO:0000256" key="1">
    <source>
        <dbReference type="SAM" id="Phobius"/>
    </source>
</evidence>
<keyword evidence="1" id="KW-1133">Transmembrane helix</keyword>
<proteinExistence type="predicted"/>
<feature type="transmembrane region" description="Helical" evidence="1">
    <location>
        <begin position="253"/>
        <end position="275"/>
    </location>
</feature>
<protein>
    <recommendedName>
        <fullName evidence="4">DUF2232 domain-containing protein</fullName>
    </recommendedName>
</protein>
<keyword evidence="1" id="KW-0812">Transmembrane</keyword>
<dbReference type="PANTHER" id="PTHR41324">
    <property type="entry name" value="MEMBRANE PROTEIN-RELATED"/>
    <property type="match status" value="1"/>
</dbReference>
<dbReference type="Pfam" id="PF09991">
    <property type="entry name" value="DUF2232"/>
    <property type="match status" value="1"/>
</dbReference>
<evidence type="ECO:0000313" key="2">
    <source>
        <dbReference type="EMBL" id="AKA71272.1"/>
    </source>
</evidence>
<dbReference type="InterPro" id="IPR018710">
    <property type="entry name" value="DUF2232"/>
</dbReference>
<name>A0A0E3MB06_CLOSL</name>
<dbReference type="HOGENOM" id="CLU_068641_0_0_9"/>
<accession>A0A0E3MB06</accession>
<dbReference type="PANTHER" id="PTHR41324:SF1">
    <property type="entry name" value="DUF2232 DOMAIN-CONTAINING PROTEIN"/>
    <property type="match status" value="1"/>
</dbReference>
<feature type="transmembrane region" description="Helical" evidence="1">
    <location>
        <begin position="103"/>
        <end position="128"/>
    </location>
</feature>
<feature type="transmembrane region" description="Helical" evidence="1">
    <location>
        <begin position="220"/>
        <end position="241"/>
    </location>
</feature>
<keyword evidence="1" id="KW-0472">Membrane</keyword>
<keyword evidence="3" id="KW-1185">Reference proteome</keyword>
<feature type="transmembrane region" description="Helical" evidence="1">
    <location>
        <begin position="20"/>
        <end position="42"/>
    </location>
</feature>
<feature type="transmembrane region" description="Helical" evidence="1">
    <location>
        <begin position="287"/>
        <end position="312"/>
    </location>
</feature>
<dbReference type="AlphaFoldDB" id="A0A0E3MB06"/>
<organism evidence="2 3">
    <name type="scientific">Clostridium scatologenes</name>
    <dbReference type="NCBI Taxonomy" id="1548"/>
    <lineage>
        <taxon>Bacteria</taxon>
        <taxon>Bacillati</taxon>
        <taxon>Bacillota</taxon>
        <taxon>Clostridia</taxon>
        <taxon>Eubacteriales</taxon>
        <taxon>Clostridiaceae</taxon>
        <taxon>Clostridium</taxon>
    </lineage>
</organism>
<feature type="transmembrane region" description="Helical" evidence="1">
    <location>
        <begin position="77"/>
        <end position="96"/>
    </location>
</feature>